<keyword evidence="5" id="KW-1015">Disulfide bond</keyword>
<keyword evidence="4" id="KW-0472">Membrane</keyword>
<keyword evidence="2" id="KW-0732">Signal</keyword>
<reference evidence="8" key="1">
    <citation type="submission" date="2018-11" db="EMBL/GenBank/DDBJ databases">
        <authorList>
            <person name="Alioto T."/>
            <person name="Alioto T."/>
        </authorList>
    </citation>
    <scope>NUCLEOTIDE SEQUENCE</scope>
</reference>
<sequence>MNINIFKTKSTISFTVIYGIDVDMNDNFTATVGEVGEINCSFSKENLETIFTVGLHIRNKTTNTFVPIVTFRPGISVIFTPSGEYLRHRVTVTNITQESTEATLIFNQLSCIDQTQYLCVVAYLNTDNAFDSDRSLPTTINVTVLPQKPNISRSLETTSKGNHNVEKRSISRNEHFTHTSVTLKTREHDQEFSSTKSTITVDEGEQFPREGDNVSFVCSGNVGRPPGVMLWQKVYAHENISFSYVNKTTTVEKIPGKCSFNGISNLTFQLSAADFKARVRCSVVSQDGIDKMYIETDPLDLYFRVRHVSIIKLPNKDNFDPSIKNITLTCNSDGNPEPRFTWYEGQNTSNILSRSNKYVIKNVIKNNSGTYICEVYNFISGEQFNASSSVDITI</sequence>
<keyword evidence="3" id="KW-0677">Repeat</keyword>
<dbReference type="Pfam" id="PF13927">
    <property type="entry name" value="Ig_3"/>
    <property type="match status" value="1"/>
</dbReference>
<dbReference type="SUPFAM" id="SSF48726">
    <property type="entry name" value="Immunoglobulin"/>
    <property type="match status" value="1"/>
</dbReference>
<dbReference type="GO" id="GO:0007157">
    <property type="term" value="P:heterophilic cell-cell adhesion via plasma membrane cell adhesion molecules"/>
    <property type="evidence" value="ECO:0007669"/>
    <property type="project" value="TreeGrafter"/>
</dbReference>
<dbReference type="CDD" id="cd00096">
    <property type="entry name" value="Ig"/>
    <property type="match status" value="1"/>
</dbReference>
<dbReference type="InterPro" id="IPR036179">
    <property type="entry name" value="Ig-like_dom_sf"/>
</dbReference>
<proteinExistence type="predicted"/>
<evidence type="ECO:0000256" key="3">
    <source>
        <dbReference type="ARBA" id="ARBA00022737"/>
    </source>
</evidence>
<dbReference type="InterPro" id="IPR003599">
    <property type="entry name" value="Ig_sub"/>
</dbReference>
<dbReference type="InterPro" id="IPR013783">
    <property type="entry name" value="Ig-like_fold"/>
</dbReference>
<accession>A0A8B6HME6</accession>
<dbReference type="OrthoDB" id="6158624at2759"/>
<comment type="caution">
    <text evidence="8">The sequence shown here is derived from an EMBL/GenBank/DDBJ whole genome shotgun (WGS) entry which is preliminary data.</text>
</comment>
<dbReference type="Proteomes" id="UP000596742">
    <property type="component" value="Unassembled WGS sequence"/>
</dbReference>
<organism evidence="8 9">
    <name type="scientific">Mytilus galloprovincialis</name>
    <name type="common">Mediterranean mussel</name>
    <dbReference type="NCBI Taxonomy" id="29158"/>
    <lineage>
        <taxon>Eukaryota</taxon>
        <taxon>Metazoa</taxon>
        <taxon>Spiralia</taxon>
        <taxon>Lophotrochozoa</taxon>
        <taxon>Mollusca</taxon>
        <taxon>Bivalvia</taxon>
        <taxon>Autobranchia</taxon>
        <taxon>Pteriomorphia</taxon>
        <taxon>Mytilida</taxon>
        <taxon>Mytiloidea</taxon>
        <taxon>Mytilidae</taxon>
        <taxon>Mytilinae</taxon>
        <taxon>Mytilus</taxon>
    </lineage>
</organism>
<keyword evidence="9" id="KW-1185">Reference proteome</keyword>
<dbReference type="Gene3D" id="2.60.40.10">
    <property type="entry name" value="Immunoglobulins"/>
    <property type="match status" value="3"/>
</dbReference>
<dbReference type="InterPro" id="IPR051427">
    <property type="entry name" value="Nectin/Nectin-like"/>
</dbReference>
<dbReference type="EMBL" id="UYJE01010297">
    <property type="protein sequence ID" value="VDI81893.1"/>
    <property type="molecule type" value="Genomic_DNA"/>
</dbReference>
<dbReference type="AlphaFoldDB" id="A0A8B6HME6"/>
<feature type="non-terminal residue" evidence="8">
    <location>
        <position position="1"/>
    </location>
</feature>
<dbReference type="GO" id="GO:0007156">
    <property type="term" value="P:homophilic cell adhesion via plasma membrane adhesion molecules"/>
    <property type="evidence" value="ECO:0007669"/>
    <property type="project" value="TreeGrafter"/>
</dbReference>
<evidence type="ECO:0000259" key="7">
    <source>
        <dbReference type="PROSITE" id="PS50835"/>
    </source>
</evidence>
<name>A0A8B6HME6_MYTGA</name>
<dbReference type="GO" id="GO:0016020">
    <property type="term" value="C:membrane"/>
    <property type="evidence" value="ECO:0007669"/>
    <property type="project" value="UniProtKB-SubCell"/>
</dbReference>
<dbReference type="SMART" id="SM00409">
    <property type="entry name" value="IG"/>
    <property type="match status" value="3"/>
</dbReference>
<dbReference type="InterPro" id="IPR007110">
    <property type="entry name" value="Ig-like_dom"/>
</dbReference>
<dbReference type="PROSITE" id="PS50835">
    <property type="entry name" value="IG_LIKE"/>
    <property type="match status" value="1"/>
</dbReference>
<protein>
    <recommendedName>
        <fullName evidence="7">Ig-like domain-containing protein</fullName>
    </recommendedName>
</protein>
<evidence type="ECO:0000313" key="9">
    <source>
        <dbReference type="Proteomes" id="UP000596742"/>
    </source>
</evidence>
<evidence type="ECO:0000256" key="5">
    <source>
        <dbReference type="ARBA" id="ARBA00023157"/>
    </source>
</evidence>
<evidence type="ECO:0000256" key="1">
    <source>
        <dbReference type="ARBA" id="ARBA00004370"/>
    </source>
</evidence>
<evidence type="ECO:0000256" key="6">
    <source>
        <dbReference type="ARBA" id="ARBA00023180"/>
    </source>
</evidence>
<gene>
    <name evidence="8" type="ORF">MGAL_10B068474</name>
</gene>
<dbReference type="PANTHER" id="PTHR23277:SF108">
    <property type="entry name" value="FASCICLIN-3"/>
    <property type="match status" value="1"/>
</dbReference>
<comment type="subcellular location">
    <subcellularLocation>
        <location evidence="1">Membrane</location>
    </subcellularLocation>
</comment>
<feature type="domain" description="Ig-like" evidence="7">
    <location>
        <begin position="324"/>
        <end position="393"/>
    </location>
</feature>
<evidence type="ECO:0000256" key="2">
    <source>
        <dbReference type="ARBA" id="ARBA00022729"/>
    </source>
</evidence>
<evidence type="ECO:0000256" key="4">
    <source>
        <dbReference type="ARBA" id="ARBA00023136"/>
    </source>
</evidence>
<dbReference type="PANTHER" id="PTHR23277">
    <property type="entry name" value="NECTIN-RELATED"/>
    <property type="match status" value="1"/>
</dbReference>
<dbReference type="GO" id="GO:0005912">
    <property type="term" value="C:adherens junction"/>
    <property type="evidence" value="ECO:0007669"/>
    <property type="project" value="TreeGrafter"/>
</dbReference>
<keyword evidence="6" id="KW-0325">Glycoprotein</keyword>
<evidence type="ECO:0000313" key="8">
    <source>
        <dbReference type="EMBL" id="VDI81893.1"/>
    </source>
</evidence>